<organism evidence="3 4">
    <name type="scientific">Cloeon dipterum</name>
    <dbReference type="NCBI Taxonomy" id="197152"/>
    <lineage>
        <taxon>Eukaryota</taxon>
        <taxon>Metazoa</taxon>
        <taxon>Ecdysozoa</taxon>
        <taxon>Arthropoda</taxon>
        <taxon>Hexapoda</taxon>
        <taxon>Insecta</taxon>
        <taxon>Pterygota</taxon>
        <taxon>Palaeoptera</taxon>
        <taxon>Ephemeroptera</taxon>
        <taxon>Pisciforma</taxon>
        <taxon>Baetidae</taxon>
        <taxon>Cloeon</taxon>
    </lineage>
</organism>
<keyword evidence="1" id="KW-0479">Metal-binding</keyword>
<evidence type="ECO:0000256" key="1">
    <source>
        <dbReference type="PROSITE-ProRule" id="PRU00042"/>
    </source>
</evidence>
<evidence type="ECO:0000313" key="3">
    <source>
        <dbReference type="EMBL" id="CAB3380115.1"/>
    </source>
</evidence>
<dbReference type="EMBL" id="CADEPI010000201">
    <property type="protein sequence ID" value="CAB3380115.1"/>
    <property type="molecule type" value="Genomic_DNA"/>
</dbReference>
<dbReference type="SUPFAM" id="SSF57667">
    <property type="entry name" value="beta-beta-alpha zinc fingers"/>
    <property type="match status" value="1"/>
</dbReference>
<dbReference type="GO" id="GO:0008270">
    <property type="term" value="F:zinc ion binding"/>
    <property type="evidence" value="ECO:0007669"/>
    <property type="project" value="UniProtKB-KW"/>
</dbReference>
<reference evidence="3 4" key="1">
    <citation type="submission" date="2020-04" db="EMBL/GenBank/DDBJ databases">
        <authorList>
            <person name="Alioto T."/>
            <person name="Alioto T."/>
            <person name="Gomez Garrido J."/>
        </authorList>
    </citation>
    <scope>NUCLEOTIDE SEQUENCE [LARGE SCALE GENOMIC DNA]</scope>
</reference>
<feature type="domain" description="C2H2-type" evidence="2">
    <location>
        <begin position="44"/>
        <end position="70"/>
    </location>
</feature>
<accession>A0A8S1DQ23</accession>
<sequence length="70" mass="8118">MPDNKQLIKQCFRLCFLNKSPSGISQNAHHALQETDTDVQDFIFRCRLCNRLFWSESALLSHMKQEHPGG</sequence>
<proteinExistence type="predicted"/>
<dbReference type="InterPro" id="IPR013087">
    <property type="entry name" value="Znf_C2H2_type"/>
</dbReference>
<protein>
    <recommendedName>
        <fullName evidence="2">C2H2-type domain-containing protein</fullName>
    </recommendedName>
</protein>
<dbReference type="SMART" id="SM00355">
    <property type="entry name" value="ZnF_C2H2"/>
    <property type="match status" value="1"/>
</dbReference>
<evidence type="ECO:0000313" key="4">
    <source>
        <dbReference type="Proteomes" id="UP000494165"/>
    </source>
</evidence>
<comment type="caution">
    <text evidence="3">The sequence shown here is derived from an EMBL/GenBank/DDBJ whole genome shotgun (WGS) entry which is preliminary data.</text>
</comment>
<gene>
    <name evidence="3" type="ORF">CLODIP_2_CD07073</name>
</gene>
<name>A0A8S1DQ23_9INSE</name>
<keyword evidence="1" id="KW-0863">Zinc-finger</keyword>
<keyword evidence="1" id="KW-0862">Zinc</keyword>
<dbReference type="PROSITE" id="PS50157">
    <property type="entry name" value="ZINC_FINGER_C2H2_2"/>
    <property type="match status" value="1"/>
</dbReference>
<dbReference type="AlphaFoldDB" id="A0A8S1DQ23"/>
<dbReference type="Proteomes" id="UP000494165">
    <property type="component" value="Unassembled WGS sequence"/>
</dbReference>
<dbReference type="PROSITE" id="PS00028">
    <property type="entry name" value="ZINC_FINGER_C2H2_1"/>
    <property type="match status" value="1"/>
</dbReference>
<keyword evidence="4" id="KW-1185">Reference proteome</keyword>
<dbReference type="InterPro" id="IPR036236">
    <property type="entry name" value="Znf_C2H2_sf"/>
</dbReference>
<evidence type="ECO:0000259" key="2">
    <source>
        <dbReference type="PROSITE" id="PS50157"/>
    </source>
</evidence>